<evidence type="ECO:0000256" key="1">
    <source>
        <dbReference type="SAM" id="MobiDB-lite"/>
    </source>
</evidence>
<dbReference type="VEuPathDB" id="FungiDB:I7I53_01998"/>
<evidence type="ECO:0000313" key="2">
    <source>
        <dbReference type="EMBL" id="QSS54451.1"/>
    </source>
</evidence>
<organism evidence="2 3">
    <name type="scientific">Ajellomyces capsulatus (strain H88)</name>
    <name type="common">Darling's disease fungus</name>
    <name type="synonym">Histoplasma capsulatum</name>
    <dbReference type="NCBI Taxonomy" id="544711"/>
    <lineage>
        <taxon>Eukaryota</taxon>
        <taxon>Fungi</taxon>
        <taxon>Dikarya</taxon>
        <taxon>Ascomycota</taxon>
        <taxon>Pezizomycotina</taxon>
        <taxon>Eurotiomycetes</taxon>
        <taxon>Eurotiomycetidae</taxon>
        <taxon>Onygenales</taxon>
        <taxon>Ajellomycetaceae</taxon>
        <taxon>Histoplasma</taxon>
    </lineage>
</organism>
<name>A0A8A1LKS0_AJEC8</name>
<dbReference type="EMBL" id="CP069104">
    <property type="protein sequence ID" value="QSS54451.1"/>
    <property type="molecule type" value="Genomic_DNA"/>
</dbReference>
<protein>
    <submittedName>
        <fullName evidence="2">Uncharacterized protein</fullName>
    </submittedName>
</protein>
<reference evidence="2" key="1">
    <citation type="submission" date="2021-01" db="EMBL/GenBank/DDBJ databases">
        <title>Chromosome-level genome assembly of a human fungal pathogen reveals clustering of transcriptionally co-regulated genes.</title>
        <authorList>
            <person name="Voorhies M."/>
            <person name="Cohen S."/>
            <person name="Shea T.P."/>
            <person name="Petrus S."/>
            <person name="Munoz J.F."/>
            <person name="Poplawski S."/>
            <person name="Goldman W.E."/>
            <person name="Michael T."/>
            <person name="Cuomo C.A."/>
            <person name="Sil A."/>
            <person name="Beyhan S."/>
        </authorList>
    </citation>
    <scope>NUCLEOTIDE SEQUENCE</scope>
    <source>
        <strain evidence="2">H88</strain>
    </source>
</reference>
<dbReference type="AlphaFoldDB" id="A0A8A1LKS0"/>
<feature type="region of interest" description="Disordered" evidence="1">
    <location>
        <begin position="1"/>
        <end position="47"/>
    </location>
</feature>
<evidence type="ECO:0000313" key="3">
    <source>
        <dbReference type="Proteomes" id="UP000663419"/>
    </source>
</evidence>
<dbReference type="Proteomes" id="UP000663419">
    <property type="component" value="Chromosome 3"/>
</dbReference>
<gene>
    <name evidence="2" type="ORF">I7I53_01998</name>
</gene>
<sequence>MAILSYPLKEAAAATEEEEERRRKAKPRERDKLQAQTTSVTPPAHPSLSFRTMAQLNFSSDHPGDTSFFQTSYIIKKPYPRPPQQDRLDRLNENKKHLNSRITWDPPIPECRMQFLPEDAGRIPCCWDLEELGWGLIVCVCVCVAKKYSTNQTRECRFSFRYCTL</sequence>
<accession>A0A8A1LKS0</accession>
<proteinExistence type="predicted"/>